<dbReference type="SMART" id="SM00450">
    <property type="entry name" value="RHOD"/>
    <property type="match status" value="2"/>
</dbReference>
<feature type="domain" description="Rhodanese" evidence="4">
    <location>
        <begin position="160"/>
        <end position="274"/>
    </location>
</feature>
<dbReference type="PANTHER" id="PTHR11364:SF27">
    <property type="entry name" value="SULFURTRANSFERASE"/>
    <property type="match status" value="1"/>
</dbReference>
<evidence type="ECO:0000256" key="1">
    <source>
        <dbReference type="ARBA" id="ARBA00022679"/>
    </source>
</evidence>
<dbReference type="RefSeq" id="WP_273640219.1">
    <property type="nucleotide sequence ID" value="NZ_JAQQXP010000001.1"/>
</dbReference>
<gene>
    <name evidence="5" type="ORF">OIK42_10100</name>
</gene>
<name>A0ABT5L253_9ALTE</name>
<evidence type="ECO:0000313" key="6">
    <source>
        <dbReference type="Proteomes" id="UP001218788"/>
    </source>
</evidence>
<keyword evidence="1 3" id="KW-0808">Transferase</keyword>
<accession>A0ABT5L253</accession>
<dbReference type="Proteomes" id="UP001218788">
    <property type="component" value="Unassembled WGS sequence"/>
</dbReference>
<dbReference type="Pfam" id="PF00581">
    <property type="entry name" value="Rhodanese"/>
    <property type="match status" value="2"/>
</dbReference>
<dbReference type="InterPro" id="IPR045078">
    <property type="entry name" value="TST/MPST-like"/>
</dbReference>
<keyword evidence="2" id="KW-0677">Repeat</keyword>
<dbReference type="InterPro" id="IPR036873">
    <property type="entry name" value="Rhodanese-like_dom_sf"/>
</dbReference>
<comment type="caution">
    <text evidence="5">The sequence shown here is derived from an EMBL/GenBank/DDBJ whole genome shotgun (WGS) entry which is preliminary data.</text>
</comment>
<dbReference type="PANTHER" id="PTHR11364">
    <property type="entry name" value="THIOSULFATE SULFERTANSFERASE"/>
    <property type="match status" value="1"/>
</dbReference>
<organism evidence="5 6">
    <name type="scientific">Alteromonas gilva</name>
    <dbReference type="NCBI Taxonomy" id="2987522"/>
    <lineage>
        <taxon>Bacteria</taxon>
        <taxon>Pseudomonadati</taxon>
        <taxon>Pseudomonadota</taxon>
        <taxon>Gammaproteobacteria</taxon>
        <taxon>Alteromonadales</taxon>
        <taxon>Alteromonadaceae</taxon>
        <taxon>Alteromonas/Salinimonas group</taxon>
        <taxon>Alteromonas</taxon>
    </lineage>
</organism>
<keyword evidence="6" id="KW-1185">Reference proteome</keyword>
<evidence type="ECO:0000256" key="2">
    <source>
        <dbReference type="ARBA" id="ARBA00022737"/>
    </source>
</evidence>
<proteinExistence type="predicted"/>
<protein>
    <recommendedName>
        <fullName evidence="3">Sulfurtransferase</fullName>
    </recommendedName>
</protein>
<feature type="domain" description="Rhodanese" evidence="4">
    <location>
        <begin position="28"/>
        <end position="130"/>
    </location>
</feature>
<reference evidence="5 6" key="1">
    <citation type="submission" date="2022-10" db="EMBL/GenBank/DDBJ databases">
        <title>Alteromonas sp. chi3 Genome sequencing.</title>
        <authorList>
            <person name="Park S."/>
        </authorList>
    </citation>
    <scope>NUCLEOTIDE SEQUENCE [LARGE SCALE GENOMIC DNA]</scope>
    <source>
        <strain evidence="6">chi3</strain>
    </source>
</reference>
<dbReference type="EMBL" id="JAQQXP010000001">
    <property type="protein sequence ID" value="MDC8831115.1"/>
    <property type="molecule type" value="Genomic_DNA"/>
</dbReference>
<dbReference type="CDD" id="cd01448">
    <property type="entry name" value="TST_Repeat_1"/>
    <property type="match status" value="1"/>
</dbReference>
<evidence type="ECO:0000313" key="5">
    <source>
        <dbReference type="EMBL" id="MDC8831115.1"/>
    </source>
</evidence>
<evidence type="ECO:0000256" key="3">
    <source>
        <dbReference type="RuleBase" id="RU000507"/>
    </source>
</evidence>
<dbReference type="CDD" id="cd01449">
    <property type="entry name" value="TST_Repeat_2"/>
    <property type="match status" value="1"/>
</dbReference>
<sequence length="278" mass="29438">MPRLISVNDITPDDLSSYVVLFASMTNPVSGKADDPNDGFLPGAVKFDLDGEGSDHTSPLPHTLPAPDKLAAQLGRLGIENTSHVLIYDNLGMFCAPRVWWMLKSLGHKNVKVLNGGLPAWKAAGYPVSSSLTSRSPATYQPVVEPTWFCNSDKVLKASESASPLILDARSAGRFNGTAPEPREGLRSGHMPGAYSVPFGDLLDVGLALKPADKLKAFFNARNIDLSQPIICSCGSGVTACVVGIAALEAGATNVTVYDGSWSEWGGNHHLPVENANV</sequence>
<dbReference type="PROSITE" id="PS00683">
    <property type="entry name" value="RHODANESE_2"/>
    <property type="match status" value="1"/>
</dbReference>
<dbReference type="InterPro" id="IPR001307">
    <property type="entry name" value="Thiosulphate_STrfase_CS"/>
</dbReference>
<dbReference type="InterPro" id="IPR001763">
    <property type="entry name" value="Rhodanese-like_dom"/>
</dbReference>
<evidence type="ECO:0000259" key="4">
    <source>
        <dbReference type="PROSITE" id="PS50206"/>
    </source>
</evidence>
<dbReference type="SUPFAM" id="SSF52821">
    <property type="entry name" value="Rhodanese/Cell cycle control phosphatase"/>
    <property type="match status" value="2"/>
</dbReference>
<dbReference type="Gene3D" id="3.40.250.10">
    <property type="entry name" value="Rhodanese-like domain"/>
    <property type="match status" value="2"/>
</dbReference>
<dbReference type="PROSITE" id="PS50206">
    <property type="entry name" value="RHODANESE_3"/>
    <property type="match status" value="2"/>
</dbReference>